<dbReference type="Proteomes" id="UP000299102">
    <property type="component" value="Unassembled WGS sequence"/>
</dbReference>
<feature type="compositionally biased region" description="Polar residues" evidence="2">
    <location>
        <begin position="163"/>
        <end position="175"/>
    </location>
</feature>
<proteinExistence type="predicted"/>
<feature type="compositionally biased region" description="Basic and acidic residues" evidence="2">
    <location>
        <begin position="236"/>
        <end position="256"/>
    </location>
</feature>
<dbReference type="OrthoDB" id="5873004at2759"/>
<protein>
    <submittedName>
        <fullName evidence="3">Uncharacterized protein</fullName>
    </submittedName>
</protein>
<feature type="coiled-coil region" evidence="1">
    <location>
        <begin position="911"/>
        <end position="938"/>
    </location>
</feature>
<feature type="compositionally biased region" description="Low complexity" evidence="2">
    <location>
        <begin position="498"/>
        <end position="514"/>
    </location>
</feature>
<sequence>MVETGKPDTQSLLDLLISGAFSTRGKGVKRGLKRSPSGWRGFFSRSKQQRQRAATQPSITAPCDGPVADVQNQESSMPVSGSPLRPVKSCESLHSECDAVAPLAERSQHNSLRHHSRSASCDSYFEPWQAEIAEMRLRLSPQERDGNIFSEEDDTAAHGALQTGSLCSSPVTSGACSVEPSPRRPLARYSTPAPAQPLQTDNGERKRSKLEEQLSSIGYIDVESPVRAGARGAPAAEKRHSDEWPHQPPRADDAKRVCKDRDSPVASVSDFPTALANVKLRERSSPRKVKSTVRYSGMHHPVMNVDNGAVSDQKIVTIVNQITPHSRVSWHGGRDTHSTLIKIDWPIDNSINSLTASTLNSSPLTPLTPVYDPLESDSEHSENNKQTIKITNRDCDSCQNEKCLKCELKECPEYNPSVDFKAHHPVKEFGMTLDNTSPNLHDSLESSPVHSPTNISYQNLNRLSAISTNSSNSEPNSAKDKKDHPYENLASDVDKRNSIMTSSHESSSSYSNVSPTKQGDELYECYSFTRPNYINLQSSGTSKSSSISPLKSPLRSTISITFKSPTKLIRNEYENLTTPTNDAERDSLYEDVDLDKNLSIVEEATVPEIEGNLPTQNACEPQAFTEDLIILETPIEESQNEPIDIYSQVKFFKKSVEEVNAMIMESNDKTGIETDDHEEGGVYENVSFTKDDNIYENIDINTQNNCDKIEKLDIKPNDNNIVELKIDDNIVDVEDETAVTETHIEAENGNIIPSDEKIEIKANLNVRQLAHKFESPTEQKPAFNFEKPARGDSKYSTMERNKESQEAKREVTVRLPPPTSPKTHTLTRTPSNARSLDENAFVKEFGGDKKLVETEKNLELSEPKAKKLLPDLNLNTSDTEASKHDSVTPTTENKICLIQRFNDARPDLRSLLGYDAEKKLSRERIEKYKEERRNFLREKYSSQSFRTVTTAENLSRLRIKKHDDDVKIELDKSDRIADADLPKFERRNTVDLGQRMRFSLAKSANNLDSMRDDAESRERKAESSDGAAARRSSGCHFERKEKVSPSYNIRDMAAMFEQKSQNTNTG</sequence>
<organism evidence="3 4">
    <name type="scientific">Eumeta variegata</name>
    <name type="common">Bagworm moth</name>
    <name type="synonym">Eumeta japonica</name>
    <dbReference type="NCBI Taxonomy" id="151549"/>
    <lineage>
        <taxon>Eukaryota</taxon>
        <taxon>Metazoa</taxon>
        <taxon>Ecdysozoa</taxon>
        <taxon>Arthropoda</taxon>
        <taxon>Hexapoda</taxon>
        <taxon>Insecta</taxon>
        <taxon>Pterygota</taxon>
        <taxon>Neoptera</taxon>
        <taxon>Endopterygota</taxon>
        <taxon>Lepidoptera</taxon>
        <taxon>Glossata</taxon>
        <taxon>Ditrysia</taxon>
        <taxon>Tineoidea</taxon>
        <taxon>Psychidae</taxon>
        <taxon>Oiketicinae</taxon>
        <taxon>Eumeta</taxon>
    </lineage>
</organism>
<keyword evidence="1" id="KW-0175">Coiled coil</keyword>
<evidence type="ECO:0000313" key="3">
    <source>
        <dbReference type="EMBL" id="GBP76118.1"/>
    </source>
</evidence>
<feature type="region of interest" description="Disordered" evidence="2">
    <location>
        <begin position="433"/>
        <end position="455"/>
    </location>
</feature>
<feature type="compositionally biased region" description="Polar residues" evidence="2">
    <location>
        <begin position="70"/>
        <end position="79"/>
    </location>
</feature>
<evidence type="ECO:0000256" key="2">
    <source>
        <dbReference type="SAM" id="MobiDB-lite"/>
    </source>
</evidence>
<feature type="region of interest" description="Disordered" evidence="2">
    <location>
        <begin position="1007"/>
        <end position="1046"/>
    </location>
</feature>
<feature type="compositionally biased region" description="Basic and acidic residues" evidence="2">
    <location>
        <begin position="477"/>
        <end position="497"/>
    </location>
</feature>
<gene>
    <name evidence="3" type="ORF">EVAR_41901_1</name>
</gene>
<dbReference type="EMBL" id="BGZK01001276">
    <property type="protein sequence ID" value="GBP76118.1"/>
    <property type="molecule type" value="Genomic_DNA"/>
</dbReference>
<reference evidence="3 4" key="1">
    <citation type="journal article" date="2019" name="Commun. Biol.">
        <title>The bagworm genome reveals a unique fibroin gene that provides high tensile strength.</title>
        <authorList>
            <person name="Kono N."/>
            <person name="Nakamura H."/>
            <person name="Ohtoshi R."/>
            <person name="Tomita M."/>
            <person name="Numata K."/>
            <person name="Arakawa K."/>
        </authorList>
    </citation>
    <scope>NUCLEOTIDE SEQUENCE [LARGE SCALE GENOMIC DNA]</scope>
</reference>
<feature type="compositionally biased region" description="Basic and acidic residues" evidence="2">
    <location>
        <begin position="787"/>
        <end position="812"/>
    </location>
</feature>
<feature type="region of interest" description="Disordered" evidence="2">
    <location>
        <begin position="467"/>
        <end position="516"/>
    </location>
</feature>
<evidence type="ECO:0000256" key="1">
    <source>
        <dbReference type="SAM" id="Coils"/>
    </source>
</evidence>
<feature type="region of interest" description="Disordered" evidence="2">
    <location>
        <begin position="227"/>
        <end position="256"/>
    </location>
</feature>
<accession>A0A4C1YJ16</accession>
<keyword evidence="4" id="KW-1185">Reference proteome</keyword>
<feature type="compositionally biased region" description="Polar residues" evidence="2">
    <location>
        <begin position="467"/>
        <end position="476"/>
    </location>
</feature>
<evidence type="ECO:0000313" key="4">
    <source>
        <dbReference type="Proteomes" id="UP000299102"/>
    </source>
</evidence>
<dbReference type="AlphaFoldDB" id="A0A4C1YJ16"/>
<dbReference type="STRING" id="151549.A0A4C1YJ16"/>
<feature type="compositionally biased region" description="Basic and acidic residues" evidence="2">
    <location>
        <begin position="1009"/>
        <end position="1023"/>
    </location>
</feature>
<feature type="region of interest" description="Disordered" evidence="2">
    <location>
        <begin position="163"/>
        <end position="209"/>
    </location>
</feature>
<feature type="compositionally biased region" description="Polar residues" evidence="2">
    <location>
        <begin position="821"/>
        <end position="830"/>
    </location>
</feature>
<comment type="caution">
    <text evidence="3">The sequence shown here is derived from an EMBL/GenBank/DDBJ whole genome shotgun (WGS) entry which is preliminary data.</text>
</comment>
<feature type="compositionally biased region" description="Low complexity" evidence="2">
    <location>
        <begin position="1024"/>
        <end position="1034"/>
    </location>
</feature>
<name>A0A4C1YJ16_EUMVA</name>
<feature type="region of interest" description="Disordered" evidence="2">
    <location>
        <begin position="775"/>
        <end position="830"/>
    </location>
</feature>
<feature type="region of interest" description="Disordered" evidence="2">
    <location>
        <begin position="26"/>
        <end position="87"/>
    </location>
</feature>